<dbReference type="RefSeq" id="WP_073338083.1">
    <property type="nucleotide sequence ID" value="NZ_FQXM01000008.1"/>
</dbReference>
<dbReference type="Pfam" id="PF03819">
    <property type="entry name" value="MazG"/>
    <property type="match status" value="1"/>
</dbReference>
<dbReference type="AlphaFoldDB" id="A0A1M5UKJ6"/>
<dbReference type="InterPro" id="IPR004518">
    <property type="entry name" value="MazG-like_dom"/>
</dbReference>
<dbReference type="CDD" id="cd11541">
    <property type="entry name" value="NTP-PPase_u4"/>
    <property type="match status" value="1"/>
</dbReference>
<gene>
    <name evidence="2" type="ORF">SAMN02745207_01781</name>
</gene>
<sequence>MDFKEYQEEIKRTAGDMKELKECLTLGAMGISGEAGEVTDYIKKVIYHSHELSKEKLAEELGDVLWYIGYLTESIGYNLEEIAELNKSKLRKRYPNGFEEERSINRE</sequence>
<organism evidence="2 3">
    <name type="scientific">Clostridium grantii DSM 8605</name>
    <dbReference type="NCBI Taxonomy" id="1121316"/>
    <lineage>
        <taxon>Bacteria</taxon>
        <taxon>Bacillati</taxon>
        <taxon>Bacillota</taxon>
        <taxon>Clostridia</taxon>
        <taxon>Eubacteriales</taxon>
        <taxon>Clostridiaceae</taxon>
        <taxon>Clostridium</taxon>
    </lineage>
</organism>
<accession>A0A1M5UKJ6</accession>
<dbReference type="InterPro" id="IPR011379">
    <property type="entry name" value="MazG-related_GP37"/>
</dbReference>
<dbReference type="EMBL" id="FQXM01000008">
    <property type="protein sequence ID" value="SHH63366.1"/>
    <property type="molecule type" value="Genomic_DNA"/>
</dbReference>
<proteinExistence type="predicted"/>
<evidence type="ECO:0000259" key="1">
    <source>
        <dbReference type="Pfam" id="PF03819"/>
    </source>
</evidence>
<feature type="domain" description="NTP pyrophosphohydrolase MazG-like" evidence="1">
    <location>
        <begin position="31"/>
        <end position="98"/>
    </location>
</feature>
<dbReference type="STRING" id="1121316.SAMN02745207_01781"/>
<dbReference type="Gene3D" id="1.10.287.1080">
    <property type="entry name" value="MazG-like"/>
    <property type="match status" value="1"/>
</dbReference>
<reference evidence="2 3" key="1">
    <citation type="submission" date="2016-11" db="EMBL/GenBank/DDBJ databases">
        <authorList>
            <person name="Jaros S."/>
            <person name="Januszkiewicz K."/>
            <person name="Wedrychowicz H."/>
        </authorList>
    </citation>
    <scope>NUCLEOTIDE SEQUENCE [LARGE SCALE GENOMIC DNA]</scope>
    <source>
        <strain evidence="2 3">DSM 8605</strain>
    </source>
</reference>
<evidence type="ECO:0000313" key="2">
    <source>
        <dbReference type="EMBL" id="SHH63366.1"/>
    </source>
</evidence>
<keyword evidence="3" id="KW-1185">Reference proteome</keyword>
<dbReference type="PIRSF" id="PIRSF006639">
    <property type="entry name" value="UCP006639_pph"/>
    <property type="match status" value="1"/>
</dbReference>
<dbReference type="OrthoDB" id="350573at2"/>
<protein>
    <submittedName>
        <fullName evidence="2">NTP pyrophosphatase, house-cleaning of non-canonical NTPs</fullName>
    </submittedName>
</protein>
<dbReference type="SUPFAM" id="SSF101386">
    <property type="entry name" value="all-alpha NTP pyrophosphatases"/>
    <property type="match status" value="1"/>
</dbReference>
<dbReference type="Proteomes" id="UP000184447">
    <property type="component" value="Unassembled WGS sequence"/>
</dbReference>
<evidence type="ECO:0000313" key="3">
    <source>
        <dbReference type="Proteomes" id="UP000184447"/>
    </source>
</evidence>
<name>A0A1M5UKJ6_9CLOT</name>